<dbReference type="InterPro" id="IPR029063">
    <property type="entry name" value="SAM-dependent_MTases_sf"/>
</dbReference>
<evidence type="ECO:0000256" key="1">
    <source>
        <dbReference type="ARBA" id="ARBA00022679"/>
    </source>
</evidence>
<dbReference type="InterPro" id="IPR041698">
    <property type="entry name" value="Methyltransf_25"/>
</dbReference>
<evidence type="ECO:0000313" key="3">
    <source>
        <dbReference type="EMBL" id="GAA1540163.1"/>
    </source>
</evidence>
<keyword evidence="1" id="KW-0808">Transferase</keyword>
<name>A0ABP4MCV8_9ACTN</name>
<accession>A0ABP4MCV8</accession>
<dbReference type="RefSeq" id="WP_344506667.1">
    <property type="nucleotide sequence ID" value="NZ_BAAAQD010000015.1"/>
</dbReference>
<dbReference type="Proteomes" id="UP001501470">
    <property type="component" value="Unassembled WGS sequence"/>
</dbReference>
<dbReference type="Pfam" id="PF13649">
    <property type="entry name" value="Methyltransf_25"/>
    <property type="match status" value="1"/>
</dbReference>
<dbReference type="PANTHER" id="PTHR43861">
    <property type="entry name" value="TRANS-ACONITATE 2-METHYLTRANSFERASE-RELATED"/>
    <property type="match status" value="1"/>
</dbReference>
<dbReference type="Gene3D" id="2.20.130.10">
    <property type="entry name" value="CAC2371-like domains"/>
    <property type="match status" value="1"/>
</dbReference>
<dbReference type="Gene3D" id="3.40.50.150">
    <property type="entry name" value="Vaccinia Virus protein VP39"/>
    <property type="match status" value="1"/>
</dbReference>
<dbReference type="EMBL" id="BAAAQD010000015">
    <property type="protein sequence ID" value="GAA1540163.1"/>
    <property type="molecule type" value="Genomic_DNA"/>
</dbReference>
<reference evidence="4" key="1">
    <citation type="journal article" date="2019" name="Int. J. Syst. Evol. Microbiol.">
        <title>The Global Catalogue of Microorganisms (GCM) 10K type strain sequencing project: providing services to taxonomists for standard genome sequencing and annotation.</title>
        <authorList>
            <consortium name="The Broad Institute Genomics Platform"/>
            <consortium name="The Broad Institute Genome Sequencing Center for Infectious Disease"/>
            <person name="Wu L."/>
            <person name="Ma J."/>
        </authorList>
    </citation>
    <scope>NUCLEOTIDE SEQUENCE [LARGE SCALE GENOMIC DNA]</scope>
    <source>
        <strain evidence="4">JCM 15933</strain>
    </source>
</reference>
<keyword evidence="4" id="KW-1185">Reference proteome</keyword>
<evidence type="ECO:0000259" key="2">
    <source>
        <dbReference type="Pfam" id="PF13649"/>
    </source>
</evidence>
<evidence type="ECO:0000313" key="4">
    <source>
        <dbReference type="Proteomes" id="UP001501470"/>
    </source>
</evidence>
<dbReference type="SUPFAM" id="SSF53335">
    <property type="entry name" value="S-adenosyl-L-methionine-dependent methyltransferases"/>
    <property type="match status" value="1"/>
</dbReference>
<gene>
    <name evidence="3" type="ORF">GCM10009827_069390</name>
</gene>
<protein>
    <recommendedName>
        <fullName evidence="2">Methyltransferase domain-containing protein</fullName>
    </recommendedName>
</protein>
<comment type="caution">
    <text evidence="3">The sequence shown here is derived from an EMBL/GenBank/DDBJ whole genome shotgun (WGS) entry which is preliminary data.</text>
</comment>
<sequence length="252" mass="28093">MPHDQDLAAAYELIYTVAAGKDYQREAYDITDLIRRRNPAADSLLDVACGTGLHLSHFRHSFAHVEGLELAEPMRKAAVDRLDGVAVHVGDMRDFRLTRTFGAVTCLFSSIGYARSVGELNQTLTCLAAHLEPGGVLVLEPWFTPSQWISGPVDTGTAADGRRHLTRMCVSHNAGTTSTLTMHYLLGEPDTGIRHWSEEHTLTLFTDEQYRSAIRQAGLRDVQWIPGTHDRRPRISAVKRRWARPSIPRPAT</sequence>
<organism evidence="3 4">
    <name type="scientific">Dactylosporangium maewongense</name>
    <dbReference type="NCBI Taxonomy" id="634393"/>
    <lineage>
        <taxon>Bacteria</taxon>
        <taxon>Bacillati</taxon>
        <taxon>Actinomycetota</taxon>
        <taxon>Actinomycetes</taxon>
        <taxon>Micromonosporales</taxon>
        <taxon>Micromonosporaceae</taxon>
        <taxon>Dactylosporangium</taxon>
    </lineage>
</organism>
<dbReference type="CDD" id="cd02440">
    <property type="entry name" value="AdoMet_MTases"/>
    <property type="match status" value="1"/>
</dbReference>
<feature type="domain" description="Methyltransferase" evidence="2">
    <location>
        <begin position="45"/>
        <end position="135"/>
    </location>
</feature>
<proteinExistence type="predicted"/>